<protein>
    <submittedName>
        <fullName evidence="2">Uncharacterized protein</fullName>
    </submittedName>
</protein>
<evidence type="ECO:0000256" key="1">
    <source>
        <dbReference type="SAM" id="Phobius"/>
    </source>
</evidence>
<name>X1DX39_9ZZZZ</name>
<reference evidence="2" key="1">
    <citation type="journal article" date="2014" name="Front. Microbiol.">
        <title>High frequency of phylogenetically diverse reductive dehalogenase-homologous genes in deep subseafloor sedimentary metagenomes.</title>
        <authorList>
            <person name="Kawai M."/>
            <person name="Futagami T."/>
            <person name="Toyoda A."/>
            <person name="Takaki Y."/>
            <person name="Nishi S."/>
            <person name="Hori S."/>
            <person name="Arai W."/>
            <person name="Tsubouchi T."/>
            <person name="Morono Y."/>
            <person name="Uchiyama I."/>
            <person name="Ito T."/>
            <person name="Fujiyama A."/>
            <person name="Inagaki F."/>
            <person name="Takami H."/>
        </authorList>
    </citation>
    <scope>NUCLEOTIDE SEQUENCE</scope>
    <source>
        <strain evidence="2">Expedition CK06-06</strain>
    </source>
</reference>
<evidence type="ECO:0000313" key="2">
    <source>
        <dbReference type="EMBL" id="GAH09464.1"/>
    </source>
</evidence>
<proteinExistence type="predicted"/>
<sequence length="67" mass="7308">LTRDFVVAGVILMGVIGLMILMNAIAQITKRIIGKNNPPLEVLFMKANIEKMSCVSFTPGSVKLFTI</sequence>
<gene>
    <name evidence="2" type="ORF">S01H4_55864</name>
</gene>
<dbReference type="AlphaFoldDB" id="X1DX39"/>
<keyword evidence="1" id="KW-1133">Transmembrane helix</keyword>
<feature type="non-terminal residue" evidence="2">
    <location>
        <position position="1"/>
    </location>
</feature>
<organism evidence="2">
    <name type="scientific">marine sediment metagenome</name>
    <dbReference type="NCBI Taxonomy" id="412755"/>
    <lineage>
        <taxon>unclassified sequences</taxon>
        <taxon>metagenomes</taxon>
        <taxon>ecological metagenomes</taxon>
    </lineage>
</organism>
<keyword evidence="1" id="KW-0812">Transmembrane</keyword>
<feature type="transmembrane region" description="Helical" evidence="1">
    <location>
        <begin position="6"/>
        <end position="26"/>
    </location>
</feature>
<accession>X1DX39</accession>
<keyword evidence="1" id="KW-0472">Membrane</keyword>
<dbReference type="EMBL" id="BART01032298">
    <property type="protein sequence ID" value="GAH09464.1"/>
    <property type="molecule type" value="Genomic_DNA"/>
</dbReference>
<comment type="caution">
    <text evidence="2">The sequence shown here is derived from an EMBL/GenBank/DDBJ whole genome shotgun (WGS) entry which is preliminary data.</text>
</comment>